<dbReference type="Proteomes" id="UP000280298">
    <property type="component" value="Chromosome"/>
</dbReference>
<organism evidence="1 2">
    <name type="scientific">Streptomyces cyaneochromogenes</name>
    <dbReference type="NCBI Taxonomy" id="2496836"/>
    <lineage>
        <taxon>Bacteria</taxon>
        <taxon>Bacillati</taxon>
        <taxon>Actinomycetota</taxon>
        <taxon>Actinomycetes</taxon>
        <taxon>Kitasatosporales</taxon>
        <taxon>Streptomycetaceae</taxon>
        <taxon>Streptomyces</taxon>
    </lineage>
</organism>
<name>A0A3S9MDT6_9ACTN</name>
<evidence type="ECO:0000313" key="2">
    <source>
        <dbReference type="Proteomes" id="UP000280298"/>
    </source>
</evidence>
<keyword evidence="2" id="KW-1185">Reference proteome</keyword>
<proteinExistence type="predicted"/>
<dbReference type="EMBL" id="CP034539">
    <property type="protein sequence ID" value="AZQ37352.1"/>
    <property type="molecule type" value="Genomic_DNA"/>
</dbReference>
<dbReference type="AlphaFoldDB" id="A0A3S9MDT6"/>
<dbReference type="OrthoDB" id="4252608at2"/>
<evidence type="ECO:0000313" key="1">
    <source>
        <dbReference type="EMBL" id="AZQ37352.1"/>
    </source>
</evidence>
<accession>A0A3S9MDT6</accession>
<protein>
    <submittedName>
        <fullName evidence="1">Uncharacterized protein</fullName>
    </submittedName>
</protein>
<gene>
    <name evidence="1" type="ORF">EJ357_31115</name>
</gene>
<reference evidence="1 2" key="1">
    <citation type="journal article" date="2019" name="Int. J. Syst. Evol. Microbiol.">
        <title>Streptomyces cyaneochromogenes sp. nov., a blue pigment-producing actinomycete from manganese-contaminated soil.</title>
        <authorList>
            <person name="Tang X."/>
            <person name="Zhao J."/>
            <person name="Li K."/>
            <person name="Chen Z."/>
            <person name="Sun Y."/>
            <person name="Gao J."/>
        </authorList>
    </citation>
    <scope>NUCLEOTIDE SEQUENCE [LARGE SCALE GENOMIC DNA]</scope>
    <source>
        <strain evidence="1 2">MK-45</strain>
    </source>
</reference>
<dbReference type="KEGG" id="scya:EJ357_31115"/>
<dbReference type="RefSeq" id="WP_126395009.1">
    <property type="nucleotide sequence ID" value="NZ_CP034539.1"/>
</dbReference>
<sequence length="130" mass="14559">MPHPSIRPDVVVLLTNAAPSRYGTVHHKHRDGTPFTAAELELISTATQAERNAAAAQTRLESDWVGELPALQKALDAMITKYIDQVPGTKFSISEICDVMTDADQAEFKRLVEAIKVRKLFRRYPERGRD</sequence>